<protein>
    <submittedName>
        <fullName evidence="4">Zn finger-like uncharacterized protein</fullName>
    </submittedName>
</protein>
<name>A0ABX0TZM4_9SPHN</name>
<feature type="transmembrane region" description="Helical" evidence="2">
    <location>
        <begin position="119"/>
        <end position="139"/>
    </location>
</feature>
<dbReference type="RefSeq" id="WP_140230732.1">
    <property type="nucleotide sequence ID" value="NZ_BAAAEV010000001.1"/>
</dbReference>
<feature type="compositionally biased region" description="Low complexity" evidence="1">
    <location>
        <begin position="42"/>
        <end position="52"/>
    </location>
</feature>
<evidence type="ECO:0000313" key="5">
    <source>
        <dbReference type="Proteomes" id="UP000788153"/>
    </source>
</evidence>
<keyword evidence="2" id="KW-0472">Membrane</keyword>
<organism evidence="4 5">
    <name type="scientific">Sphingomonas japonica</name>
    <dbReference type="NCBI Taxonomy" id="511662"/>
    <lineage>
        <taxon>Bacteria</taxon>
        <taxon>Pseudomonadati</taxon>
        <taxon>Pseudomonadota</taxon>
        <taxon>Alphaproteobacteria</taxon>
        <taxon>Sphingomonadales</taxon>
        <taxon>Sphingomonadaceae</taxon>
        <taxon>Sphingomonas</taxon>
    </lineage>
</organism>
<evidence type="ECO:0000259" key="3">
    <source>
        <dbReference type="Pfam" id="PF13717"/>
    </source>
</evidence>
<dbReference type="Pfam" id="PF13717">
    <property type="entry name" value="Zn_ribbon_4"/>
    <property type="match status" value="1"/>
</dbReference>
<dbReference type="InterPro" id="IPR011723">
    <property type="entry name" value="Znf/thioredoxin_put"/>
</dbReference>
<evidence type="ECO:0000313" key="4">
    <source>
        <dbReference type="EMBL" id="NIJ23290.1"/>
    </source>
</evidence>
<keyword evidence="5" id="KW-1185">Reference proteome</keyword>
<dbReference type="EMBL" id="JAASQP010000001">
    <property type="protein sequence ID" value="NIJ23290.1"/>
    <property type="molecule type" value="Genomic_DNA"/>
</dbReference>
<reference evidence="4 5" key="1">
    <citation type="submission" date="2020-03" db="EMBL/GenBank/DDBJ databases">
        <title>Genomic Encyclopedia of Type Strains, Phase IV (KMG-IV): sequencing the most valuable type-strain genomes for metagenomic binning, comparative biology and taxonomic classification.</title>
        <authorList>
            <person name="Goeker M."/>
        </authorList>
    </citation>
    <scope>NUCLEOTIDE SEQUENCE [LARGE SCALE GENOMIC DNA]</scope>
    <source>
        <strain evidence="4 5">DSM 22753</strain>
    </source>
</reference>
<sequence length="254" mass="26715">MILECTECRNRYLVPDSAIGAAGRTVRCANCKHSWFQEPAPAAEARPAASIKAPPPPIAAAPAPPEPAPGPVADPVPPSRASFSFVDPAAIAPPAPPREFDAFAHQPPFRPRRNPARRWTAAAMIAGVSMLLGVGAILYTGAPGLASQLGIPVGTSATPLRFTERAIDRRNLSSGNELFAVSGRIENPTATTQRIPDIQAELRDVQGRMVFSWTITPPTRTLGPSAAVEFNSAKLDVPANSKVLELSFAGASAD</sequence>
<feature type="region of interest" description="Disordered" evidence="1">
    <location>
        <begin position="42"/>
        <end position="72"/>
    </location>
</feature>
<dbReference type="Proteomes" id="UP000788153">
    <property type="component" value="Unassembled WGS sequence"/>
</dbReference>
<gene>
    <name evidence="4" type="ORF">FHT01_000832</name>
</gene>
<keyword evidence="2" id="KW-1133">Transmembrane helix</keyword>
<comment type="caution">
    <text evidence="4">The sequence shown here is derived from an EMBL/GenBank/DDBJ whole genome shotgun (WGS) entry which is preliminary data.</text>
</comment>
<evidence type="ECO:0000256" key="2">
    <source>
        <dbReference type="SAM" id="Phobius"/>
    </source>
</evidence>
<proteinExistence type="predicted"/>
<keyword evidence="2" id="KW-0812">Transmembrane</keyword>
<dbReference type="NCBIfam" id="TIGR02098">
    <property type="entry name" value="MJ0042_CXXC"/>
    <property type="match status" value="1"/>
</dbReference>
<feature type="compositionally biased region" description="Pro residues" evidence="1">
    <location>
        <begin position="53"/>
        <end position="72"/>
    </location>
</feature>
<feature type="domain" description="Zinc finger/thioredoxin putative" evidence="3">
    <location>
        <begin position="1"/>
        <end position="36"/>
    </location>
</feature>
<evidence type="ECO:0000256" key="1">
    <source>
        <dbReference type="SAM" id="MobiDB-lite"/>
    </source>
</evidence>
<accession>A0ABX0TZM4</accession>